<feature type="region of interest" description="Disordered" evidence="1">
    <location>
        <begin position="267"/>
        <end position="627"/>
    </location>
</feature>
<dbReference type="PROSITE" id="PS51257">
    <property type="entry name" value="PROKAR_LIPOPROTEIN"/>
    <property type="match status" value="1"/>
</dbReference>
<accession>A0A1H5FRV5</accession>
<feature type="compositionally biased region" description="Low complexity" evidence="1">
    <location>
        <begin position="312"/>
        <end position="325"/>
    </location>
</feature>
<feature type="chain" id="PRO_5010364195" description="DUF6777 domain-containing protein" evidence="2">
    <location>
        <begin position="28"/>
        <end position="627"/>
    </location>
</feature>
<dbReference type="STRING" id="67331.SAMN04490357_6783"/>
<evidence type="ECO:0000313" key="5">
    <source>
        <dbReference type="Proteomes" id="UP000182375"/>
    </source>
</evidence>
<sequence>MRIPTGSLAMACVLLSVALLLTGCAGAAVKEAQLGEEVFLQPAVEQGPNPFTESTATGPTGSGVPRAAGTGRTADVSAPPAGLAVAPLAAAHALSGGTPGLYSGSVRVTVCDVERQIGRLTADPARGEAFARAAGVSRSALPGYLRALTPVLLRADTRVTNHGYRDGQAAGYQAVLQAGTAVLVDDRGLPRVRCACGNPLRPPEEARGGVGARGTAWSGYRPNQVIVVTPAPQAVGSLTLLDARTNSWIERRLGPDVAHDQLVAPPILANTAPPDPGLTGFPHPSRPDTGTPRARQSRPGTAAGQVGGAVIGAGREAADRAPATDTRTDEPDHTGVRDGGRGVRTGQRAAEDRRAGDRDAGRRGGEADAADRRGGDRDAGDRGARGTEAVDRHGGDSGAGDSGAGDRTAGDRGAAHSGAANSAATPGVAEHHGAATPAADGRGAAAAGERGTRDPAPRGTPTAVDRAVPAPDPTGAPTPAAAPSTGSAPAPTGASTPTDAPSASSARRTPPPPTRALPPAPSTAPSAPAQPSSSTPSSADPQPPSAPAPTPTQPLLDPFAHPPGLSLYDTPRTGALNVPRDLDEIAPPGGTGMSGPGGGAAQAPEDTTGTGAAPDAAPSAPVDVPGR</sequence>
<dbReference type="InterPro" id="IPR046704">
    <property type="entry name" value="DUF6777"/>
</dbReference>
<evidence type="ECO:0000313" key="4">
    <source>
        <dbReference type="EMBL" id="SEE06182.1"/>
    </source>
</evidence>
<dbReference type="EMBL" id="FNTD01000004">
    <property type="protein sequence ID" value="SEE06182.1"/>
    <property type="molecule type" value="Genomic_DNA"/>
</dbReference>
<feature type="signal peptide" evidence="2">
    <location>
        <begin position="1"/>
        <end position="27"/>
    </location>
</feature>
<feature type="compositionally biased region" description="Gly residues" evidence="1">
    <location>
        <begin position="589"/>
        <end position="600"/>
    </location>
</feature>
<feature type="compositionally biased region" description="Pro residues" evidence="1">
    <location>
        <begin position="509"/>
        <end position="522"/>
    </location>
</feature>
<gene>
    <name evidence="4" type="ORF">SAMN04490357_6783</name>
</gene>
<dbReference type="RefSeq" id="WP_167381452.1">
    <property type="nucleotide sequence ID" value="NZ_FNTD01000004.1"/>
</dbReference>
<dbReference type="Pfam" id="PF20568">
    <property type="entry name" value="DUF6777"/>
    <property type="match status" value="1"/>
</dbReference>
<feature type="compositionally biased region" description="Low complexity" evidence="1">
    <location>
        <begin position="434"/>
        <end position="449"/>
    </location>
</feature>
<dbReference type="Proteomes" id="UP000182375">
    <property type="component" value="Unassembled WGS sequence"/>
</dbReference>
<feature type="domain" description="DUF6777" evidence="3">
    <location>
        <begin position="93"/>
        <end position="254"/>
    </location>
</feature>
<feature type="compositionally biased region" description="Low complexity" evidence="1">
    <location>
        <begin position="601"/>
        <end position="627"/>
    </location>
</feature>
<feature type="compositionally biased region" description="Basic and acidic residues" evidence="1">
    <location>
        <begin position="326"/>
        <end position="341"/>
    </location>
</feature>
<evidence type="ECO:0000256" key="2">
    <source>
        <dbReference type="SAM" id="SignalP"/>
    </source>
</evidence>
<feature type="compositionally biased region" description="Polar residues" evidence="1">
    <location>
        <begin position="49"/>
        <end position="59"/>
    </location>
</feature>
<feature type="compositionally biased region" description="Basic and acidic residues" evidence="1">
    <location>
        <begin position="349"/>
        <end position="395"/>
    </location>
</feature>
<feature type="compositionally biased region" description="Pro residues" evidence="1">
    <location>
        <begin position="541"/>
        <end position="552"/>
    </location>
</feature>
<feature type="compositionally biased region" description="Low complexity" evidence="1">
    <location>
        <begin position="523"/>
        <end position="540"/>
    </location>
</feature>
<name>A0A1H5FRV5_9ACTN</name>
<feature type="compositionally biased region" description="Low complexity" evidence="1">
    <location>
        <begin position="415"/>
        <end position="424"/>
    </location>
</feature>
<feature type="region of interest" description="Disordered" evidence="1">
    <location>
        <begin position="45"/>
        <end position="76"/>
    </location>
</feature>
<dbReference type="GeneID" id="95516843"/>
<proteinExistence type="predicted"/>
<reference evidence="4 5" key="1">
    <citation type="submission" date="2016-10" db="EMBL/GenBank/DDBJ databases">
        <authorList>
            <person name="de Groot N.N."/>
        </authorList>
    </citation>
    <scope>NUCLEOTIDE SEQUENCE [LARGE SCALE GENOMIC DNA]</scope>
    <source>
        <strain evidence="4 5">DSM 40306</strain>
    </source>
</reference>
<protein>
    <recommendedName>
        <fullName evidence="3">DUF6777 domain-containing protein</fullName>
    </recommendedName>
</protein>
<evidence type="ECO:0000256" key="1">
    <source>
        <dbReference type="SAM" id="MobiDB-lite"/>
    </source>
</evidence>
<evidence type="ECO:0000259" key="3">
    <source>
        <dbReference type="Pfam" id="PF20568"/>
    </source>
</evidence>
<keyword evidence="2" id="KW-0732">Signal</keyword>
<dbReference type="AlphaFoldDB" id="A0A1H5FRV5"/>
<feature type="compositionally biased region" description="Low complexity" evidence="1">
    <location>
        <begin position="477"/>
        <end position="508"/>
    </location>
</feature>
<organism evidence="4 5">
    <name type="scientific">Streptomyces misionensis</name>
    <dbReference type="NCBI Taxonomy" id="67331"/>
    <lineage>
        <taxon>Bacteria</taxon>
        <taxon>Bacillati</taxon>
        <taxon>Actinomycetota</taxon>
        <taxon>Actinomycetes</taxon>
        <taxon>Kitasatosporales</taxon>
        <taxon>Streptomycetaceae</taxon>
        <taxon>Streptomyces</taxon>
    </lineage>
</organism>